<dbReference type="EMBL" id="LR031876">
    <property type="protein sequence ID" value="VDD36437.1"/>
    <property type="molecule type" value="Genomic_DNA"/>
</dbReference>
<feature type="chain" id="PRO_5018136741" evidence="1">
    <location>
        <begin position="20"/>
        <end position="79"/>
    </location>
</feature>
<gene>
    <name evidence="2" type="ORF">BOLC7T41997H</name>
</gene>
<proteinExistence type="predicted"/>
<accession>A0A3P6DXK0</accession>
<name>A0A3P6DXK0_BRAOL</name>
<sequence length="79" mass="8651">MEKLLVISLLLILNSVATSQPVTDPVAFLRCLERQPTDPASLNSAVAYIPTNSSFTTVLRNRIPNLRGARMRPRTLSSG</sequence>
<keyword evidence="1" id="KW-0732">Signal</keyword>
<dbReference type="AlphaFoldDB" id="A0A3P6DXK0"/>
<organism evidence="2">
    <name type="scientific">Brassica oleracea</name>
    <name type="common">Wild cabbage</name>
    <dbReference type="NCBI Taxonomy" id="3712"/>
    <lineage>
        <taxon>Eukaryota</taxon>
        <taxon>Viridiplantae</taxon>
        <taxon>Streptophyta</taxon>
        <taxon>Embryophyta</taxon>
        <taxon>Tracheophyta</taxon>
        <taxon>Spermatophyta</taxon>
        <taxon>Magnoliopsida</taxon>
        <taxon>eudicotyledons</taxon>
        <taxon>Gunneridae</taxon>
        <taxon>Pentapetalae</taxon>
        <taxon>rosids</taxon>
        <taxon>malvids</taxon>
        <taxon>Brassicales</taxon>
        <taxon>Brassicaceae</taxon>
        <taxon>Brassiceae</taxon>
        <taxon>Brassica</taxon>
    </lineage>
</organism>
<reference evidence="2" key="1">
    <citation type="submission" date="2018-11" db="EMBL/GenBank/DDBJ databases">
        <authorList>
            <consortium name="Genoscope - CEA"/>
            <person name="William W."/>
        </authorList>
    </citation>
    <scope>NUCLEOTIDE SEQUENCE</scope>
</reference>
<evidence type="ECO:0000256" key="1">
    <source>
        <dbReference type="SAM" id="SignalP"/>
    </source>
</evidence>
<feature type="signal peptide" evidence="1">
    <location>
        <begin position="1"/>
        <end position="19"/>
    </location>
</feature>
<evidence type="ECO:0000313" key="2">
    <source>
        <dbReference type="EMBL" id="VDD36437.1"/>
    </source>
</evidence>
<protein>
    <submittedName>
        <fullName evidence="2">Uncharacterized protein</fullName>
    </submittedName>
</protein>